<comment type="cofactor">
    <cofactor evidence="2">
        <name>Mn(2+)</name>
        <dbReference type="ChEBI" id="CHEBI:29035"/>
    </cofactor>
    <cofactor evidence="2">
        <name>Fe(2+)</name>
        <dbReference type="ChEBI" id="CHEBI:29033"/>
    </cofactor>
    <text evidence="2">Binds 1 Mn(2+) or Fe(2+) ion per subunit.</text>
</comment>
<keyword evidence="1" id="KW-0479">Metal-binding</keyword>
<dbReference type="HOGENOM" id="CLU_096072_6_1_10"/>
<dbReference type="SUPFAM" id="SSF46785">
    <property type="entry name" value="Winged helix' DNA-binding domain"/>
    <property type="match status" value="1"/>
</dbReference>
<gene>
    <name evidence="3" type="ORF">ING2E5B_0671</name>
</gene>
<dbReference type="EMBL" id="LN515532">
    <property type="protein sequence ID" value="CEA15438.1"/>
    <property type="molecule type" value="Genomic_DNA"/>
</dbReference>
<evidence type="ECO:0000313" key="4">
    <source>
        <dbReference type="Proteomes" id="UP000032417"/>
    </source>
</evidence>
<keyword evidence="4" id="KW-1185">Reference proteome</keyword>
<dbReference type="InterPro" id="IPR036390">
    <property type="entry name" value="WH_DNA-bd_sf"/>
</dbReference>
<accession>A0A098BZ50</accession>
<dbReference type="STRING" id="1562970.ING2E5B_0671"/>
<dbReference type="AlphaFoldDB" id="A0A098BZ50"/>
<dbReference type="Pfam" id="PF01475">
    <property type="entry name" value="FUR"/>
    <property type="match status" value="1"/>
</dbReference>
<dbReference type="Gene3D" id="1.10.10.10">
    <property type="entry name" value="Winged helix-like DNA-binding domain superfamily/Winged helix DNA-binding domain"/>
    <property type="match status" value="1"/>
</dbReference>
<dbReference type="InterPro" id="IPR002481">
    <property type="entry name" value="FUR"/>
</dbReference>
<dbReference type="GO" id="GO:0003700">
    <property type="term" value="F:DNA-binding transcription factor activity"/>
    <property type="evidence" value="ECO:0007669"/>
    <property type="project" value="InterPro"/>
</dbReference>
<sequence length="138" mass="15887">MITAEEILKRQDLRSTACRKFIVKSLLENNKAMSENELKGEYPELFDRVTFYRTLITLEDSGVIHKIVLNDNSVKYALNNHHHNESNLHSHFHCEECDEVMCLEGKTKFEAELPDKFVSREVFVVIEGCCADCAGHVK</sequence>
<feature type="binding site" evidence="2">
    <location>
        <position position="83"/>
    </location>
    <ligand>
        <name>Fe cation</name>
        <dbReference type="ChEBI" id="CHEBI:24875"/>
    </ligand>
</feature>
<keyword evidence="2" id="KW-0408">Iron</keyword>
<feature type="binding site" evidence="1">
    <location>
        <position position="94"/>
    </location>
    <ligand>
        <name>Zn(2+)</name>
        <dbReference type="ChEBI" id="CHEBI:29105"/>
    </ligand>
</feature>
<evidence type="ECO:0008006" key="5">
    <source>
        <dbReference type="Google" id="ProtNLM"/>
    </source>
</evidence>
<comment type="cofactor">
    <cofactor evidence="1">
        <name>Zn(2+)</name>
        <dbReference type="ChEBI" id="CHEBI:29105"/>
    </cofactor>
    <text evidence="1">Binds 1 zinc ion per subunit.</text>
</comment>
<feature type="binding site" evidence="1">
    <location>
        <position position="97"/>
    </location>
    <ligand>
        <name>Zn(2+)</name>
        <dbReference type="ChEBI" id="CHEBI:29105"/>
    </ligand>
</feature>
<keyword evidence="1" id="KW-0862">Zinc</keyword>
<name>A0A098BZ50_9BACT</name>
<dbReference type="KEGG" id="pbt:ING2E5B_0671"/>
<organism evidence="3 4">
    <name type="scientific">Fermentimonas caenicola</name>
    <dbReference type="NCBI Taxonomy" id="1562970"/>
    <lineage>
        <taxon>Bacteria</taxon>
        <taxon>Pseudomonadati</taxon>
        <taxon>Bacteroidota</taxon>
        <taxon>Bacteroidia</taxon>
        <taxon>Bacteroidales</taxon>
        <taxon>Dysgonomonadaceae</taxon>
        <taxon>Fermentimonas</taxon>
    </lineage>
</organism>
<feature type="binding site" evidence="1">
    <location>
        <position position="133"/>
    </location>
    <ligand>
        <name>Zn(2+)</name>
        <dbReference type="ChEBI" id="CHEBI:29105"/>
    </ligand>
</feature>
<proteinExistence type="predicted"/>
<dbReference type="InterPro" id="IPR036388">
    <property type="entry name" value="WH-like_DNA-bd_sf"/>
</dbReference>
<protein>
    <recommendedName>
        <fullName evidence="5">Transcriptional repressor</fullName>
    </recommendedName>
</protein>
<evidence type="ECO:0000313" key="3">
    <source>
        <dbReference type="EMBL" id="CEA15438.1"/>
    </source>
</evidence>
<feature type="binding site" evidence="1">
    <location>
        <position position="130"/>
    </location>
    <ligand>
        <name>Zn(2+)</name>
        <dbReference type="ChEBI" id="CHEBI:29105"/>
    </ligand>
</feature>
<dbReference type="GO" id="GO:0046872">
    <property type="term" value="F:metal ion binding"/>
    <property type="evidence" value="ECO:0007669"/>
    <property type="project" value="UniProtKB-KW"/>
</dbReference>
<reference evidence="3 4" key="1">
    <citation type="submission" date="2014-08" db="EMBL/GenBank/DDBJ databases">
        <authorList>
            <person name="Wibberg D."/>
        </authorList>
    </citation>
    <scope>NUCLEOTIDE SEQUENCE [LARGE SCALE GENOMIC DNA]</scope>
    <source>
        <strain evidence="4">ING2-E5B</strain>
    </source>
</reference>
<dbReference type="Proteomes" id="UP000032417">
    <property type="component" value="Chromosome 1"/>
</dbReference>
<evidence type="ECO:0000256" key="1">
    <source>
        <dbReference type="PIRSR" id="PIRSR602481-1"/>
    </source>
</evidence>
<evidence type="ECO:0000256" key="2">
    <source>
        <dbReference type="PIRSR" id="PIRSR602481-2"/>
    </source>
</evidence>